<evidence type="ECO:0000313" key="5">
    <source>
        <dbReference type="EMBL" id="CAA9999155.1"/>
    </source>
</evidence>
<protein>
    <submittedName>
        <fullName evidence="5">Uncharacterized protein</fullName>
    </submittedName>
</protein>
<dbReference type="PANTHER" id="PTHR46358:SF1">
    <property type="entry name" value="TONSOKU-LIKE PROTEIN"/>
    <property type="match status" value="1"/>
</dbReference>
<proteinExistence type="predicted"/>
<keyword evidence="4" id="KW-0040">ANK repeat</keyword>
<dbReference type="PROSITE" id="PS50297">
    <property type="entry name" value="ANK_REP_REGION"/>
    <property type="match status" value="2"/>
</dbReference>
<evidence type="ECO:0000313" key="6">
    <source>
        <dbReference type="Proteomes" id="UP000479000"/>
    </source>
</evidence>
<dbReference type="Gene3D" id="1.25.40.20">
    <property type="entry name" value="Ankyrin repeat-containing domain"/>
    <property type="match status" value="1"/>
</dbReference>
<dbReference type="Proteomes" id="UP000479000">
    <property type="component" value="Unassembled WGS sequence"/>
</dbReference>
<feature type="non-terminal residue" evidence="5">
    <location>
        <position position="1"/>
    </location>
</feature>
<dbReference type="GO" id="GO:0000724">
    <property type="term" value="P:double-strand break repair via homologous recombination"/>
    <property type="evidence" value="ECO:0007669"/>
    <property type="project" value="TreeGrafter"/>
</dbReference>
<organism evidence="5 6">
    <name type="scientific">Nesidiocoris tenuis</name>
    <dbReference type="NCBI Taxonomy" id="355587"/>
    <lineage>
        <taxon>Eukaryota</taxon>
        <taxon>Metazoa</taxon>
        <taxon>Ecdysozoa</taxon>
        <taxon>Arthropoda</taxon>
        <taxon>Hexapoda</taxon>
        <taxon>Insecta</taxon>
        <taxon>Pterygota</taxon>
        <taxon>Neoptera</taxon>
        <taxon>Paraneoptera</taxon>
        <taxon>Hemiptera</taxon>
        <taxon>Heteroptera</taxon>
        <taxon>Panheteroptera</taxon>
        <taxon>Cimicomorpha</taxon>
        <taxon>Miridae</taxon>
        <taxon>Dicyphina</taxon>
        <taxon>Nesidiocoris</taxon>
    </lineage>
</organism>
<dbReference type="SUPFAM" id="SSF48403">
    <property type="entry name" value="Ankyrin repeat"/>
    <property type="match status" value="1"/>
</dbReference>
<reference evidence="5 6" key="1">
    <citation type="submission" date="2020-02" db="EMBL/GenBank/DDBJ databases">
        <authorList>
            <person name="Ferguson B K."/>
        </authorList>
    </citation>
    <scope>NUCLEOTIDE SEQUENCE [LARGE SCALE GENOMIC DNA]</scope>
</reference>
<keyword evidence="6" id="KW-1185">Reference proteome</keyword>
<dbReference type="InterPro" id="IPR036770">
    <property type="entry name" value="Ankyrin_rpt-contain_sf"/>
</dbReference>
<dbReference type="AlphaFoldDB" id="A0A6H5GBS2"/>
<dbReference type="GO" id="GO:0043596">
    <property type="term" value="C:nuclear replication fork"/>
    <property type="evidence" value="ECO:0007669"/>
    <property type="project" value="TreeGrafter"/>
</dbReference>
<dbReference type="PANTHER" id="PTHR46358">
    <property type="entry name" value="TONSOKU-LIKE PROTEIN"/>
    <property type="match status" value="1"/>
</dbReference>
<dbReference type="Pfam" id="PF12796">
    <property type="entry name" value="Ank_2"/>
    <property type="match status" value="1"/>
</dbReference>
<dbReference type="SMART" id="SM00248">
    <property type="entry name" value="ANK"/>
    <property type="match status" value="2"/>
</dbReference>
<dbReference type="InterPro" id="IPR052311">
    <property type="entry name" value="MMS22L-TONSL_complex_comp"/>
</dbReference>
<comment type="subcellular location">
    <subcellularLocation>
        <location evidence="1">Nucleus</location>
    </subcellularLocation>
</comment>
<name>A0A6H5GBS2_9HEMI</name>
<evidence type="ECO:0000256" key="2">
    <source>
        <dbReference type="ARBA" id="ARBA00022737"/>
    </source>
</evidence>
<evidence type="ECO:0000256" key="1">
    <source>
        <dbReference type="ARBA" id="ARBA00004123"/>
    </source>
</evidence>
<evidence type="ECO:0000256" key="3">
    <source>
        <dbReference type="ARBA" id="ARBA00023242"/>
    </source>
</evidence>
<feature type="repeat" description="ANK" evidence="4">
    <location>
        <begin position="10"/>
        <end position="42"/>
    </location>
</feature>
<dbReference type="GO" id="GO:0031297">
    <property type="term" value="P:replication fork processing"/>
    <property type="evidence" value="ECO:0007669"/>
    <property type="project" value="TreeGrafter"/>
</dbReference>
<keyword evidence="3" id="KW-0539">Nucleus</keyword>
<dbReference type="EMBL" id="CADCXU010008305">
    <property type="protein sequence ID" value="CAA9999155.1"/>
    <property type="molecule type" value="Genomic_DNA"/>
</dbReference>
<accession>A0A6H5GBS2</accession>
<dbReference type="PROSITE" id="PS50088">
    <property type="entry name" value="ANK_REPEAT"/>
    <property type="match status" value="2"/>
</dbReference>
<dbReference type="OrthoDB" id="10254927at2759"/>
<feature type="repeat" description="ANK" evidence="4">
    <location>
        <begin position="46"/>
        <end position="78"/>
    </location>
</feature>
<sequence length="88" mass="9487">GHSVDVRDYSGWTPLHEAANHGFLEIAELLLKKGASVNDRGGAECNGVTPLLDAASCGHFDMMELLLKYKASPLMKNNDVRLSSCSIV</sequence>
<gene>
    <name evidence="5" type="ORF">NTEN_LOCUS5438</name>
</gene>
<keyword evidence="2" id="KW-0677">Repeat</keyword>
<evidence type="ECO:0000256" key="4">
    <source>
        <dbReference type="PROSITE-ProRule" id="PRU00023"/>
    </source>
</evidence>
<dbReference type="InterPro" id="IPR002110">
    <property type="entry name" value="Ankyrin_rpt"/>
</dbReference>